<reference evidence="3" key="1">
    <citation type="submission" date="2006-10" db="EMBL/GenBank/DDBJ databases">
        <authorList>
            <person name="Amadeo P."/>
            <person name="Zhao Q."/>
            <person name="Wortman J."/>
            <person name="Fraser-Liggett C."/>
            <person name="Carlton J."/>
        </authorList>
    </citation>
    <scope>NUCLEOTIDE SEQUENCE</scope>
    <source>
        <strain evidence="3">G3</strain>
    </source>
</reference>
<dbReference type="OrthoDB" id="20018at2759"/>
<dbReference type="STRING" id="5722.A2F3S6"/>
<dbReference type="EMBL" id="DS113601">
    <property type="protein sequence ID" value="EAY00448.1"/>
    <property type="molecule type" value="Genomic_DNA"/>
</dbReference>
<keyword evidence="4" id="KW-1185">Reference proteome</keyword>
<dbReference type="RefSeq" id="XP_001313377.1">
    <property type="nucleotide sequence ID" value="XM_001313376.1"/>
</dbReference>
<dbReference type="PANTHER" id="PTHR13073">
    <property type="entry name" value="BLOC-1 COMPLEX SUBUNIT 1"/>
    <property type="match status" value="1"/>
</dbReference>
<protein>
    <recommendedName>
        <fullName evidence="2">Biogenesis of lysosome-related organelles complex 1 subunit 1</fullName>
    </recommendedName>
</protein>
<reference evidence="3" key="2">
    <citation type="journal article" date="2007" name="Science">
        <title>Draft genome sequence of the sexually transmitted pathogen Trichomonas vaginalis.</title>
        <authorList>
            <person name="Carlton J.M."/>
            <person name="Hirt R.P."/>
            <person name="Silva J.C."/>
            <person name="Delcher A.L."/>
            <person name="Schatz M."/>
            <person name="Zhao Q."/>
            <person name="Wortman J.R."/>
            <person name="Bidwell S.L."/>
            <person name="Alsmark U.C.M."/>
            <person name="Besteiro S."/>
            <person name="Sicheritz-Ponten T."/>
            <person name="Noel C.J."/>
            <person name="Dacks J.B."/>
            <person name="Foster P.G."/>
            <person name="Simillion C."/>
            <person name="Van de Peer Y."/>
            <person name="Miranda-Saavedra D."/>
            <person name="Barton G.J."/>
            <person name="Westrop G.D."/>
            <person name="Mueller S."/>
            <person name="Dessi D."/>
            <person name="Fiori P.L."/>
            <person name="Ren Q."/>
            <person name="Paulsen I."/>
            <person name="Zhang H."/>
            <person name="Bastida-Corcuera F.D."/>
            <person name="Simoes-Barbosa A."/>
            <person name="Brown M.T."/>
            <person name="Hayes R.D."/>
            <person name="Mukherjee M."/>
            <person name="Okumura C.Y."/>
            <person name="Schneider R."/>
            <person name="Smith A.J."/>
            <person name="Vanacova S."/>
            <person name="Villalvazo M."/>
            <person name="Haas B.J."/>
            <person name="Pertea M."/>
            <person name="Feldblyum T.V."/>
            <person name="Utterback T.R."/>
            <person name="Shu C.L."/>
            <person name="Osoegawa K."/>
            <person name="de Jong P.J."/>
            <person name="Hrdy I."/>
            <person name="Horvathova L."/>
            <person name="Zubacova Z."/>
            <person name="Dolezal P."/>
            <person name="Malik S.B."/>
            <person name="Logsdon J.M. Jr."/>
            <person name="Henze K."/>
            <person name="Gupta A."/>
            <person name="Wang C.C."/>
            <person name="Dunne R.L."/>
            <person name="Upcroft J.A."/>
            <person name="Upcroft P."/>
            <person name="White O."/>
            <person name="Salzberg S.L."/>
            <person name="Tang P."/>
            <person name="Chiu C.-H."/>
            <person name="Lee Y.-S."/>
            <person name="Embley T.M."/>
            <person name="Coombs G.H."/>
            <person name="Mottram J.C."/>
            <person name="Tachezy J."/>
            <person name="Fraser-Liggett C.M."/>
            <person name="Johnson P.J."/>
        </authorList>
    </citation>
    <scope>NUCLEOTIDE SEQUENCE [LARGE SCALE GENOMIC DNA]</scope>
    <source>
        <strain evidence="3">G3</strain>
    </source>
</reference>
<organism evidence="3 4">
    <name type="scientific">Trichomonas vaginalis (strain ATCC PRA-98 / G3)</name>
    <dbReference type="NCBI Taxonomy" id="412133"/>
    <lineage>
        <taxon>Eukaryota</taxon>
        <taxon>Metamonada</taxon>
        <taxon>Parabasalia</taxon>
        <taxon>Trichomonadida</taxon>
        <taxon>Trichomonadidae</taxon>
        <taxon>Trichomonas</taxon>
    </lineage>
</organism>
<dbReference type="Proteomes" id="UP000001542">
    <property type="component" value="Unassembled WGS sequence"/>
</dbReference>
<proteinExistence type="inferred from homology"/>
<dbReference type="VEuPathDB" id="TrichDB:TVAGG3_1040190"/>
<dbReference type="KEGG" id="tva:4758269"/>
<dbReference type="VEuPathDB" id="TrichDB:TVAG_084850"/>
<sequence length="116" mass="13552">MFRAIAEEHKEKQKEKKAHMKELETKIVDQSLPALSDAVFEKLTKGSEEILTNQKEIDCRCKTVREEWEKLNNELGKWATMINDLDRAVKEIGDVRAWSQQIQAQVQEAVERLDKQ</sequence>
<evidence type="ECO:0000256" key="2">
    <source>
        <dbReference type="ARBA" id="ARBA00019577"/>
    </source>
</evidence>
<name>A2F3S6_TRIV3</name>
<gene>
    <name evidence="3" type="ORF">TVAG_084850</name>
</gene>
<dbReference type="InParanoid" id="A2F3S6"/>
<evidence type="ECO:0000313" key="4">
    <source>
        <dbReference type="Proteomes" id="UP000001542"/>
    </source>
</evidence>
<dbReference type="InterPro" id="IPR009395">
    <property type="entry name" value="BLOC1S1"/>
</dbReference>
<dbReference type="SMR" id="A2F3S6"/>
<dbReference type="OMA" id="WQILYNN"/>
<evidence type="ECO:0000256" key="1">
    <source>
        <dbReference type="ARBA" id="ARBA00007133"/>
    </source>
</evidence>
<evidence type="ECO:0000313" key="3">
    <source>
        <dbReference type="EMBL" id="EAY00448.1"/>
    </source>
</evidence>
<dbReference type="GO" id="GO:0016197">
    <property type="term" value="P:endosomal transport"/>
    <property type="evidence" value="ECO:0000318"/>
    <property type="project" value="GO_Central"/>
</dbReference>
<comment type="similarity">
    <text evidence="1">Belongs to the BLOC1S1 family.</text>
</comment>
<dbReference type="GO" id="GO:0031083">
    <property type="term" value="C:BLOC-1 complex"/>
    <property type="evidence" value="ECO:0000318"/>
    <property type="project" value="GO_Central"/>
</dbReference>
<dbReference type="PANTHER" id="PTHR13073:SF0">
    <property type="entry name" value="BIOGENESIS OF LYSOSOME-RELATED ORGANELLES COMPLEX 1 SUBUNIT 1"/>
    <property type="match status" value="1"/>
</dbReference>
<dbReference type="Pfam" id="PF06320">
    <property type="entry name" value="GCN5L1"/>
    <property type="match status" value="1"/>
</dbReference>
<dbReference type="AlphaFoldDB" id="A2F3S6"/>
<accession>A2F3S6</accession>